<dbReference type="GO" id="GO:0000287">
    <property type="term" value="F:magnesium ion binding"/>
    <property type="evidence" value="ECO:0007669"/>
    <property type="project" value="UniProtKB-UniRule"/>
</dbReference>
<evidence type="ECO:0000313" key="9">
    <source>
        <dbReference type="EMBL" id="TDP87345.1"/>
    </source>
</evidence>
<comment type="catalytic activity">
    <reaction evidence="8">
        <text>L-seryl-[protein] + UTP = O-(5'-uridylyl)-L-seryl-[protein] + diphosphate</text>
        <dbReference type="Rhea" id="RHEA:64604"/>
        <dbReference type="Rhea" id="RHEA-COMP:9863"/>
        <dbReference type="Rhea" id="RHEA-COMP:16635"/>
        <dbReference type="ChEBI" id="CHEBI:29999"/>
        <dbReference type="ChEBI" id="CHEBI:33019"/>
        <dbReference type="ChEBI" id="CHEBI:46398"/>
        <dbReference type="ChEBI" id="CHEBI:156051"/>
    </reaction>
</comment>
<comment type="catalytic activity">
    <reaction evidence="8">
        <text>L-seryl-[protein] + ATP = 3-O-(5'-adenylyl)-L-seryl-[protein] + diphosphate</text>
        <dbReference type="Rhea" id="RHEA:58120"/>
        <dbReference type="Rhea" id="RHEA-COMP:9863"/>
        <dbReference type="Rhea" id="RHEA-COMP:15073"/>
        <dbReference type="ChEBI" id="CHEBI:29999"/>
        <dbReference type="ChEBI" id="CHEBI:30616"/>
        <dbReference type="ChEBI" id="CHEBI:33019"/>
        <dbReference type="ChEBI" id="CHEBI:142516"/>
        <dbReference type="EC" id="2.7.7.108"/>
    </reaction>
</comment>
<comment type="catalytic activity">
    <reaction evidence="8">
        <text>L-tyrosyl-[protein] + ATP = O-(5'-adenylyl)-L-tyrosyl-[protein] + diphosphate</text>
        <dbReference type="Rhea" id="RHEA:54288"/>
        <dbReference type="Rhea" id="RHEA-COMP:10136"/>
        <dbReference type="Rhea" id="RHEA-COMP:13846"/>
        <dbReference type="ChEBI" id="CHEBI:30616"/>
        <dbReference type="ChEBI" id="CHEBI:33019"/>
        <dbReference type="ChEBI" id="CHEBI:46858"/>
        <dbReference type="ChEBI" id="CHEBI:83624"/>
        <dbReference type="EC" id="2.7.7.108"/>
    </reaction>
</comment>
<feature type="binding site" evidence="8">
    <location>
        <position position="177"/>
    </location>
    <ligand>
        <name>ATP</name>
        <dbReference type="ChEBI" id="CHEBI:30616"/>
    </ligand>
</feature>
<feature type="binding site" evidence="8">
    <location>
        <position position="249"/>
    </location>
    <ligand>
        <name>Mg(2+)</name>
        <dbReference type="ChEBI" id="CHEBI:18420"/>
    </ligand>
</feature>
<evidence type="ECO:0000256" key="1">
    <source>
        <dbReference type="ARBA" id="ARBA00009747"/>
    </source>
</evidence>
<keyword evidence="6 8" id="KW-0067">ATP-binding</keyword>
<comment type="caution">
    <text evidence="9">The sequence shown here is derived from an EMBL/GenBank/DDBJ whole genome shotgun (WGS) entry which is preliminary data.</text>
</comment>
<dbReference type="GO" id="GO:0070733">
    <property type="term" value="F:AMPylase activity"/>
    <property type="evidence" value="ECO:0007669"/>
    <property type="project" value="UniProtKB-EC"/>
</dbReference>
<dbReference type="AlphaFoldDB" id="A0A4R6RMF7"/>
<keyword evidence="3 8" id="KW-0548">Nucleotidyltransferase</keyword>
<keyword evidence="10" id="KW-1185">Reference proteome</keyword>
<gene>
    <name evidence="8" type="primary">ydiU</name>
    <name evidence="8" type="synonym">selO</name>
    <name evidence="9" type="ORF">EDD54_1239</name>
</gene>
<evidence type="ECO:0000256" key="6">
    <source>
        <dbReference type="ARBA" id="ARBA00022840"/>
    </source>
</evidence>
<keyword evidence="5 8" id="KW-0547">Nucleotide-binding</keyword>
<accession>A0A4R6RMF7</accession>
<proteinExistence type="inferred from homology"/>
<name>A0A4R6RMF7_9HYPH</name>
<feature type="binding site" evidence="8">
    <location>
        <position position="120"/>
    </location>
    <ligand>
        <name>ATP</name>
        <dbReference type="ChEBI" id="CHEBI:30616"/>
    </ligand>
</feature>
<feature type="binding site" evidence="8">
    <location>
        <position position="107"/>
    </location>
    <ligand>
        <name>ATP</name>
        <dbReference type="ChEBI" id="CHEBI:30616"/>
    </ligand>
</feature>
<feature type="binding site" evidence="8">
    <location>
        <position position="119"/>
    </location>
    <ligand>
        <name>ATP</name>
        <dbReference type="ChEBI" id="CHEBI:30616"/>
    </ligand>
</feature>
<evidence type="ECO:0000256" key="8">
    <source>
        <dbReference type="HAMAP-Rule" id="MF_00692"/>
    </source>
</evidence>
<feature type="binding site" evidence="8">
    <location>
        <position position="87"/>
    </location>
    <ligand>
        <name>ATP</name>
        <dbReference type="ChEBI" id="CHEBI:30616"/>
    </ligand>
</feature>
<keyword evidence="4 8" id="KW-0479">Metal-binding</keyword>
<evidence type="ECO:0000313" key="10">
    <source>
        <dbReference type="Proteomes" id="UP000294547"/>
    </source>
</evidence>
<dbReference type="EMBL" id="SNXY01000006">
    <property type="protein sequence ID" value="TDP87345.1"/>
    <property type="molecule type" value="Genomic_DNA"/>
</dbReference>
<feature type="binding site" evidence="8">
    <location>
        <position position="84"/>
    </location>
    <ligand>
        <name>ATP</name>
        <dbReference type="ChEBI" id="CHEBI:30616"/>
    </ligand>
</feature>
<dbReference type="HAMAP" id="MF_00692">
    <property type="entry name" value="SelO"/>
    <property type="match status" value="1"/>
</dbReference>
<protein>
    <recommendedName>
        <fullName evidence="8">Protein nucleotidyltransferase YdiU</fullName>
        <ecNumber evidence="8">2.7.7.-</ecNumber>
    </recommendedName>
    <alternativeName>
        <fullName evidence="8">Protein adenylyltransferase YdiU</fullName>
        <ecNumber evidence="8">2.7.7.108</ecNumber>
    </alternativeName>
    <alternativeName>
        <fullName evidence="8">Protein uridylyltransferase YdiU</fullName>
        <ecNumber evidence="8">2.7.7.-</ecNumber>
    </alternativeName>
</protein>
<sequence length="488" mass="50689">MWTAHRYHDLADRLYAEVAPVPVRAPTLVALDETLAADLGLEPAWLRSPEGVAALAGNAVLPGTRPVALAYAGHQFGQFVPSLGDGRAVLLGEVVATDGRRREIQLKGSGRTPFSRGGDGRAALGPMLREFVISAAMAGLGIPTTRSLAVIATGEPVRRETMLPGAIVVRVAESHVRVGTFQYFAARGDREALALLVDDVVARSYPELAATAGPERAAALLDAACARQAKLVASWMGVGFVHGVMNTDNVALAGETIDYGPCAFLDAYDPATVFSSIDRIGRYAFANQPHMAGWAMARLAEALLPLLADDRDRAVAIAQAAIDRMAAASTRAYDAVMAAKIGLAADDPAARDLVTRLLAAMAATAADHTATFTALTDATADPAAVPALAARLSSSELAAWLEDHRAAVAAGTGAAAAAVARMRAANPRFVPRNHRVEAALAAAAEGDLGPLGDLLAVVRRPFDEHPALSALAEPPPPGGGIYRTFCGT</sequence>
<evidence type="ECO:0000256" key="4">
    <source>
        <dbReference type="ARBA" id="ARBA00022723"/>
    </source>
</evidence>
<reference evidence="9 10" key="1">
    <citation type="submission" date="2019-03" db="EMBL/GenBank/DDBJ databases">
        <title>Genomic Encyclopedia of Type Strains, Phase IV (KMG-IV): sequencing the most valuable type-strain genomes for metagenomic binning, comparative biology and taxonomic classification.</title>
        <authorList>
            <person name="Goeker M."/>
        </authorList>
    </citation>
    <scope>NUCLEOTIDE SEQUENCE [LARGE SCALE GENOMIC DNA]</scope>
    <source>
        <strain evidence="9 10">DSM 102969</strain>
    </source>
</reference>
<comment type="similarity">
    <text evidence="1 8">Belongs to the SELO family.</text>
</comment>
<dbReference type="InterPro" id="IPR003846">
    <property type="entry name" value="SelO"/>
</dbReference>
<dbReference type="NCBIfam" id="NF000658">
    <property type="entry name" value="PRK00029.1"/>
    <property type="match status" value="1"/>
</dbReference>
<comment type="catalytic activity">
    <reaction evidence="8">
        <text>L-histidyl-[protein] + UTP = N(tele)-(5'-uridylyl)-L-histidyl-[protein] + diphosphate</text>
        <dbReference type="Rhea" id="RHEA:83891"/>
        <dbReference type="Rhea" id="RHEA-COMP:9745"/>
        <dbReference type="Rhea" id="RHEA-COMP:20239"/>
        <dbReference type="ChEBI" id="CHEBI:29979"/>
        <dbReference type="ChEBI" id="CHEBI:33019"/>
        <dbReference type="ChEBI" id="CHEBI:46398"/>
        <dbReference type="ChEBI" id="CHEBI:233474"/>
    </reaction>
</comment>
<comment type="catalytic activity">
    <reaction evidence="8">
        <text>L-tyrosyl-[protein] + UTP = O-(5'-uridylyl)-L-tyrosyl-[protein] + diphosphate</text>
        <dbReference type="Rhea" id="RHEA:83887"/>
        <dbReference type="Rhea" id="RHEA-COMP:10136"/>
        <dbReference type="Rhea" id="RHEA-COMP:20238"/>
        <dbReference type="ChEBI" id="CHEBI:33019"/>
        <dbReference type="ChEBI" id="CHEBI:46398"/>
        <dbReference type="ChEBI" id="CHEBI:46858"/>
        <dbReference type="ChEBI" id="CHEBI:90602"/>
    </reaction>
</comment>
<dbReference type="GO" id="GO:0030145">
    <property type="term" value="F:manganese ion binding"/>
    <property type="evidence" value="ECO:0007669"/>
    <property type="project" value="UniProtKB-UniRule"/>
</dbReference>
<organism evidence="9 10">
    <name type="scientific">Oharaeibacter diazotrophicus</name>
    <dbReference type="NCBI Taxonomy" id="1920512"/>
    <lineage>
        <taxon>Bacteria</taxon>
        <taxon>Pseudomonadati</taxon>
        <taxon>Pseudomonadota</taxon>
        <taxon>Alphaproteobacteria</taxon>
        <taxon>Hyphomicrobiales</taxon>
        <taxon>Pleomorphomonadaceae</taxon>
        <taxon>Oharaeibacter</taxon>
    </lineage>
</organism>
<dbReference type="GO" id="GO:0005524">
    <property type="term" value="F:ATP binding"/>
    <property type="evidence" value="ECO:0007669"/>
    <property type="project" value="UniProtKB-UniRule"/>
</dbReference>
<keyword evidence="2 8" id="KW-0808">Transferase</keyword>
<dbReference type="Proteomes" id="UP000294547">
    <property type="component" value="Unassembled WGS sequence"/>
</dbReference>
<dbReference type="EC" id="2.7.7.-" evidence="8"/>
<dbReference type="PANTHER" id="PTHR32057">
    <property type="entry name" value="PROTEIN ADENYLYLTRANSFERASE SELO, MITOCHONDRIAL"/>
    <property type="match status" value="1"/>
</dbReference>
<evidence type="ECO:0000256" key="3">
    <source>
        <dbReference type="ARBA" id="ARBA00022695"/>
    </source>
</evidence>
<dbReference type="RefSeq" id="WP_126535585.1">
    <property type="nucleotide sequence ID" value="NZ_BSPM01000008.1"/>
</dbReference>
<feature type="binding site" evidence="8">
    <location>
        <position position="258"/>
    </location>
    <ligand>
        <name>ATP</name>
        <dbReference type="ChEBI" id="CHEBI:30616"/>
    </ligand>
</feature>
<comment type="cofactor">
    <cofactor evidence="8">
        <name>Mg(2+)</name>
        <dbReference type="ChEBI" id="CHEBI:18420"/>
    </cofactor>
    <cofactor evidence="8">
        <name>Mn(2+)</name>
        <dbReference type="ChEBI" id="CHEBI:29035"/>
    </cofactor>
</comment>
<dbReference type="EC" id="2.7.7.108" evidence="8"/>
<dbReference type="PANTHER" id="PTHR32057:SF14">
    <property type="entry name" value="PROTEIN ADENYLYLTRANSFERASE SELO, MITOCHONDRIAL"/>
    <property type="match status" value="1"/>
</dbReference>
<feature type="binding site" evidence="8">
    <location>
        <position position="86"/>
    </location>
    <ligand>
        <name>ATP</name>
        <dbReference type="ChEBI" id="CHEBI:30616"/>
    </ligand>
</feature>
<feature type="active site" description="Proton acceptor" evidence="8">
    <location>
        <position position="248"/>
    </location>
</feature>
<evidence type="ECO:0000256" key="2">
    <source>
        <dbReference type="ARBA" id="ARBA00022679"/>
    </source>
</evidence>
<dbReference type="Pfam" id="PF02696">
    <property type="entry name" value="SelO"/>
    <property type="match status" value="1"/>
</dbReference>
<evidence type="ECO:0000256" key="7">
    <source>
        <dbReference type="ARBA" id="ARBA00022842"/>
    </source>
</evidence>
<comment type="function">
    <text evidence="8">Nucleotidyltransferase involved in the post-translational modification of proteins. It can catalyze the addition of adenosine monophosphate (AMP) or uridine monophosphate (UMP) to a protein, resulting in modifications known as AMPylation and UMPylation.</text>
</comment>
<comment type="catalytic activity">
    <reaction evidence="8">
        <text>L-threonyl-[protein] + ATP = 3-O-(5'-adenylyl)-L-threonyl-[protein] + diphosphate</text>
        <dbReference type="Rhea" id="RHEA:54292"/>
        <dbReference type="Rhea" id="RHEA-COMP:11060"/>
        <dbReference type="Rhea" id="RHEA-COMP:13847"/>
        <dbReference type="ChEBI" id="CHEBI:30013"/>
        <dbReference type="ChEBI" id="CHEBI:30616"/>
        <dbReference type="ChEBI" id="CHEBI:33019"/>
        <dbReference type="ChEBI" id="CHEBI:138113"/>
        <dbReference type="EC" id="2.7.7.108"/>
    </reaction>
</comment>
<keyword evidence="7 8" id="KW-0460">Magnesium</keyword>
<dbReference type="OrthoDB" id="9776281at2"/>
<feature type="binding site" evidence="8">
    <location>
        <position position="258"/>
    </location>
    <ligand>
        <name>Mg(2+)</name>
        <dbReference type="ChEBI" id="CHEBI:18420"/>
    </ligand>
</feature>
<keyword evidence="8" id="KW-0464">Manganese</keyword>
<evidence type="ECO:0000256" key="5">
    <source>
        <dbReference type="ARBA" id="ARBA00022741"/>
    </source>
</evidence>
<feature type="binding site" evidence="8">
    <location>
        <position position="170"/>
    </location>
    <ligand>
        <name>ATP</name>
        <dbReference type="ChEBI" id="CHEBI:30616"/>
    </ligand>
</feature>